<dbReference type="PRINTS" id="PR00081">
    <property type="entry name" value="GDHRDH"/>
</dbReference>
<dbReference type="AlphaFoldDB" id="A0A8S1A377"/>
<accession>A0A8S1A377</accession>
<dbReference type="GO" id="GO:0016491">
    <property type="term" value="F:oxidoreductase activity"/>
    <property type="evidence" value="ECO:0007669"/>
    <property type="project" value="UniProtKB-KW"/>
</dbReference>
<dbReference type="PRINTS" id="PR00080">
    <property type="entry name" value="SDRFAMILY"/>
</dbReference>
<dbReference type="Pfam" id="PF00106">
    <property type="entry name" value="adh_short"/>
    <property type="match status" value="1"/>
</dbReference>
<dbReference type="OrthoDB" id="47007at2759"/>
<dbReference type="InterPro" id="IPR020904">
    <property type="entry name" value="Sc_DH/Rdtase_CS"/>
</dbReference>
<organism evidence="3 4">
    <name type="scientific">Arctia plantaginis</name>
    <name type="common">Wood tiger moth</name>
    <name type="synonym">Phalaena plantaginis</name>
    <dbReference type="NCBI Taxonomy" id="874455"/>
    <lineage>
        <taxon>Eukaryota</taxon>
        <taxon>Metazoa</taxon>
        <taxon>Ecdysozoa</taxon>
        <taxon>Arthropoda</taxon>
        <taxon>Hexapoda</taxon>
        <taxon>Insecta</taxon>
        <taxon>Pterygota</taxon>
        <taxon>Neoptera</taxon>
        <taxon>Endopterygota</taxon>
        <taxon>Lepidoptera</taxon>
        <taxon>Glossata</taxon>
        <taxon>Ditrysia</taxon>
        <taxon>Noctuoidea</taxon>
        <taxon>Erebidae</taxon>
        <taxon>Arctiinae</taxon>
        <taxon>Arctia</taxon>
    </lineage>
</organism>
<sequence>MFLVANGTNEQNLRAVADQCEKESGLNPLAIVADLGTDEGVEKTAKETIEHFGRLDVLVNNVGVGGRGTILEADMATFDQVFNVDVRGVYNLTRLLAPHLLKTKGNIINVSSIAATVVYTGSLPYSMAKAALDQFTKLIALELAPHGVRVNTVSPGITVSKFVTRLTNFTEEDIMVSNIAVGSLPYDMGKAALDQFTKVVALELAPHGVRVNTVSPGLTVSNATKTLMKISEEEYQTWLNDTVTVVPMGEACLGLDIARMIVHLASDNSRLVTGAIVQVDGGLQFGSIGNLMIEQMKALSMTK</sequence>
<dbReference type="SUPFAM" id="SSF51735">
    <property type="entry name" value="NAD(P)-binding Rossmann-fold domains"/>
    <property type="match status" value="2"/>
</dbReference>
<evidence type="ECO:0000313" key="4">
    <source>
        <dbReference type="Proteomes" id="UP000494106"/>
    </source>
</evidence>
<gene>
    <name evidence="3" type="ORF">APLA_LOCUS7610</name>
</gene>
<evidence type="ECO:0000313" key="3">
    <source>
        <dbReference type="EMBL" id="CAB3238865.1"/>
    </source>
</evidence>
<dbReference type="EMBL" id="CADEBC010000500">
    <property type="protein sequence ID" value="CAB3238865.1"/>
    <property type="molecule type" value="Genomic_DNA"/>
</dbReference>
<dbReference type="Proteomes" id="UP000494106">
    <property type="component" value="Unassembled WGS sequence"/>
</dbReference>
<dbReference type="InterPro" id="IPR036291">
    <property type="entry name" value="NAD(P)-bd_dom_sf"/>
</dbReference>
<protein>
    <submittedName>
        <fullName evidence="3">Uncharacterized protein</fullName>
    </submittedName>
</protein>
<keyword evidence="4" id="KW-1185">Reference proteome</keyword>
<reference evidence="3 4" key="1">
    <citation type="submission" date="2020-04" db="EMBL/GenBank/DDBJ databases">
        <authorList>
            <person name="Wallbank WR R."/>
            <person name="Pardo Diaz C."/>
            <person name="Kozak K."/>
            <person name="Martin S."/>
            <person name="Jiggins C."/>
            <person name="Moest M."/>
            <person name="Warren A I."/>
            <person name="Byers J.R.P. K."/>
            <person name="Montejo-Kovacevich G."/>
            <person name="Yen C E."/>
        </authorList>
    </citation>
    <scope>NUCLEOTIDE SEQUENCE [LARGE SCALE GENOMIC DNA]</scope>
</reference>
<comment type="caution">
    <text evidence="3">The sequence shown here is derived from an EMBL/GenBank/DDBJ whole genome shotgun (WGS) entry which is preliminary data.</text>
</comment>
<name>A0A8S1A377_ARCPL</name>
<dbReference type="Pfam" id="PF13561">
    <property type="entry name" value="adh_short_C2"/>
    <property type="match status" value="1"/>
</dbReference>
<dbReference type="PANTHER" id="PTHR43975">
    <property type="entry name" value="ZGC:101858"/>
    <property type="match status" value="1"/>
</dbReference>
<keyword evidence="1" id="KW-0560">Oxidoreductase</keyword>
<proteinExistence type="inferred from homology"/>
<dbReference type="PANTHER" id="PTHR43975:SF2">
    <property type="entry name" value="EG:BACR7A4.14 PROTEIN-RELATED"/>
    <property type="match status" value="1"/>
</dbReference>
<dbReference type="FunFam" id="3.40.50.720:FF:000084">
    <property type="entry name" value="Short-chain dehydrogenase reductase"/>
    <property type="match status" value="1"/>
</dbReference>
<dbReference type="Gene3D" id="3.40.50.720">
    <property type="entry name" value="NAD(P)-binding Rossmann-like Domain"/>
    <property type="match status" value="2"/>
</dbReference>
<dbReference type="PROSITE" id="PS00061">
    <property type="entry name" value="ADH_SHORT"/>
    <property type="match status" value="1"/>
</dbReference>
<comment type="similarity">
    <text evidence="2">Belongs to the short-chain dehydrogenases/reductases (SDR) family.</text>
</comment>
<evidence type="ECO:0000256" key="1">
    <source>
        <dbReference type="ARBA" id="ARBA00023002"/>
    </source>
</evidence>
<dbReference type="InterPro" id="IPR002347">
    <property type="entry name" value="SDR_fam"/>
</dbReference>
<evidence type="ECO:0000256" key="2">
    <source>
        <dbReference type="RuleBase" id="RU000363"/>
    </source>
</evidence>